<dbReference type="InterPro" id="IPR020936">
    <property type="entry name" value="TrhO"/>
</dbReference>
<reference evidence="2 3" key="1">
    <citation type="journal article" date="2023" name="Commun. Biol.">
        <title>Genome analysis of Parmales, the sister group of diatoms, reveals the evolutionary specialization of diatoms from phago-mixotrophs to photoautotrophs.</title>
        <authorList>
            <person name="Ban H."/>
            <person name="Sato S."/>
            <person name="Yoshikawa S."/>
            <person name="Yamada K."/>
            <person name="Nakamura Y."/>
            <person name="Ichinomiya M."/>
            <person name="Sato N."/>
            <person name="Blanc-Mathieu R."/>
            <person name="Endo H."/>
            <person name="Kuwata A."/>
            <person name="Ogata H."/>
        </authorList>
    </citation>
    <scope>NUCLEOTIDE SEQUENCE [LARGE SCALE GENOMIC DNA]</scope>
</reference>
<gene>
    <name evidence="2" type="ORF">TeGR_g6090</name>
</gene>
<feature type="domain" description="Rhodanese" evidence="1">
    <location>
        <begin position="346"/>
        <end position="441"/>
    </location>
</feature>
<evidence type="ECO:0000313" key="2">
    <source>
        <dbReference type="EMBL" id="GMI29408.1"/>
    </source>
</evidence>
<dbReference type="InterPro" id="IPR036873">
    <property type="entry name" value="Rhodanese-like_dom_sf"/>
</dbReference>
<sequence length="575" mass="60861">MASVLPPCPPPANGAGSAVNGELSLASLSDLLDLCAPLLPPSPSPDEPPTFVDLGGGRGQCALGACLLQPTFRTIGIELDPRLASLASEAASSFARLRLSSPAPALHEADMFSPAMLRLWHAPPPTPAPAPRIVYCCCTAFDEALRARLFEHLASLPPGTVVVTLTHAAPPELRAASSPPSSPPSLVLEHETVVATDWSPRVSAFVYTVPARSVALFYQYVPLADPESTAADLSALASSRHLTGRIRVAREGVNGHLSGPPSQIASLASSLSSLPPFSSLQFKLSRSPFDPFHGELLVRVVGEITACGAVMGAALPASLGGNGGEHLSPRAFHEAVKPAPCGEAGEGRRKVLIDTRNHYETSVGTFRGAVVPHLRTFAQFPGWVAANEKLLKGADVYMFCTGGIRCEKASSFLKSRDIASSVSQLAGGIHSYLEEFSEDKDSNISTLGAPPGHAEEAAALGGVNFSKRVAGESASVYLCPEHRLLSDDHARHLDELLARGLPRSRLSRARSQVRTMLAASRGRGGQSRRRQLQLQLDRLDEYLGKEEEAGARSPDGADPTPQFSSFFPLLAIWDS</sequence>
<dbReference type="Pfam" id="PF17773">
    <property type="entry name" value="UPF0176_N"/>
    <property type="match status" value="1"/>
</dbReference>
<dbReference type="PANTHER" id="PTHR43268:SF7">
    <property type="entry name" value="RHODANESE DOMAIN-CONTAINING PROTEIN"/>
    <property type="match status" value="1"/>
</dbReference>
<dbReference type="PANTHER" id="PTHR43268">
    <property type="entry name" value="THIOSULFATE SULFURTRANSFERASE/RHODANESE-LIKE DOMAIN-CONTAINING PROTEIN 2"/>
    <property type="match status" value="1"/>
</dbReference>
<evidence type="ECO:0000259" key="1">
    <source>
        <dbReference type="PROSITE" id="PS50206"/>
    </source>
</evidence>
<dbReference type="InterPro" id="IPR029063">
    <property type="entry name" value="SAM-dependent_MTases_sf"/>
</dbReference>
<dbReference type="EMBL" id="BRYB01003032">
    <property type="protein sequence ID" value="GMI29408.1"/>
    <property type="molecule type" value="Genomic_DNA"/>
</dbReference>
<dbReference type="PROSITE" id="PS50206">
    <property type="entry name" value="RHODANESE_3"/>
    <property type="match status" value="1"/>
</dbReference>
<name>A0ABQ6MP54_9STRA</name>
<dbReference type="SMART" id="SM00450">
    <property type="entry name" value="RHOD"/>
    <property type="match status" value="1"/>
</dbReference>
<dbReference type="Gene3D" id="3.30.70.100">
    <property type="match status" value="1"/>
</dbReference>
<keyword evidence="3" id="KW-1185">Reference proteome</keyword>
<accession>A0ABQ6MP54</accession>
<organism evidence="2 3">
    <name type="scientific">Tetraparma gracilis</name>
    <dbReference type="NCBI Taxonomy" id="2962635"/>
    <lineage>
        <taxon>Eukaryota</taxon>
        <taxon>Sar</taxon>
        <taxon>Stramenopiles</taxon>
        <taxon>Ochrophyta</taxon>
        <taxon>Bolidophyceae</taxon>
        <taxon>Parmales</taxon>
        <taxon>Triparmaceae</taxon>
        <taxon>Tetraparma</taxon>
    </lineage>
</organism>
<dbReference type="InterPro" id="IPR001763">
    <property type="entry name" value="Rhodanese-like_dom"/>
</dbReference>
<dbReference type="Proteomes" id="UP001165060">
    <property type="component" value="Unassembled WGS sequence"/>
</dbReference>
<dbReference type="Gene3D" id="3.40.50.150">
    <property type="entry name" value="Vaccinia Virus protein VP39"/>
    <property type="match status" value="1"/>
</dbReference>
<dbReference type="Gene3D" id="3.40.250.10">
    <property type="entry name" value="Rhodanese-like domain"/>
    <property type="match status" value="1"/>
</dbReference>
<comment type="caution">
    <text evidence="2">The sequence shown here is derived from an EMBL/GenBank/DDBJ whole genome shotgun (WGS) entry which is preliminary data.</text>
</comment>
<proteinExistence type="predicted"/>
<evidence type="ECO:0000313" key="3">
    <source>
        <dbReference type="Proteomes" id="UP001165060"/>
    </source>
</evidence>
<dbReference type="InterPro" id="IPR040503">
    <property type="entry name" value="TRHO_N"/>
</dbReference>
<protein>
    <recommendedName>
        <fullName evidence="1">Rhodanese domain-containing protein</fullName>
    </recommendedName>
</protein>
<dbReference type="SUPFAM" id="SSF52821">
    <property type="entry name" value="Rhodanese/Cell cycle control phosphatase"/>
    <property type="match status" value="1"/>
</dbReference>
<dbReference type="SUPFAM" id="SSF53335">
    <property type="entry name" value="S-adenosyl-L-methionine-dependent methyltransferases"/>
    <property type="match status" value="1"/>
</dbReference>
<dbReference type="CDD" id="cd01518">
    <property type="entry name" value="RHOD_YceA"/>
    <property type="match status" value="1"/>
</dbReference>